<dbReference type="PANTHER" id="PTHR15854">
    <property type="entry name" value="THAP4 PROTEIN"/>
    <property type="match status" value="1"/>
</dbReference>
<dbReference type="SUPFAM" id="SSF50814">
    <property type="entry name" value="Lipocalins"/>
    <property type="match status" value="1"/>
</dbReference>
<protein>
    <recommendedName>
        <fullName evidence="1">Peroxynitrite isomerase</fullName>
        <ecNumber evidence="1">5.99.-.-</ecNumber>
    </recommendedName>
    <alternativeName>
        <fullName evidence="1">Ferric nitrobindin</fullName>
        <shortName evidence="1">Nb(III)</shortName>
    </alternativeName>
</protein>
<dbReference type="AlphaFoldDB" id="A0A5Q2RNC8"/>
<dbReference type="GO" id="GO:0062213">
    <property type="term" value="F:peroxynitrite isomerase activity"/>
    <property type="evidence" value="ECO:0007669"/>
    <property type="project" value="UniProtKB-UniRule"/>
</dbReference>
<dbReference type="EMBL" id="CP045851">
    <property type="protein sequence ID" value="QGG96452.1"/>
    <property type="molecule type" value="Genomic_DNA"/>
</dbReference>
<sequence length="162" mass="18216">MPHRALPEGVHPDCRDLVPLLGTWHGRGDGSYPGIDDFSYEEAVQFETNGKPFLAYRQQTVVPGTTTPMHAESGFWRPVLPDRVEVVLAQPTGIAEVYEGTVDEGIIQLRSTTISRTTTAKHVEVMERTFRIHHDTLRYDVRMAAMGQPLTHHLSAELQRVD</sequence>
<dbReference type="Proteomes" id="UP000334019">
    <property type="component" value="Chromosome"/>
</dbReference>
<dbReference type="CDD" id="cd07828">
    <property type="entry name" value="lipocalin_heme-bd-THAP4-like"/>
    <property type="match status" value="1"/>
</dbReference>
<dbReference type="InterPro" id="IPR022939">
    <property type="entry name" value="Nb(III)_bact/plant"/>
</dbReference>
<feature type="domain" description="THAP4-like heme-binding" evidence="2">
    <location>
        <begin position="14"/>
        <end position="160"/>
    </location>
</feature>
<dbReference type="InterPro" id="IPR045165">
    <property type="entry name" value="Nitrobindin"/>
</dbReference>
<reference evidence="3 4" key="1">
    <citation type="submission" date="2019-11" db="EMBL/GenBank/DDBJ databases">
        <authorList>
            <person name="He Y."/>
        </authorList>
    </citation>
    <scope>NUCLEOTIDE SEQUENCE [LARGE SCALE GENOMIC DNA]</scope>
    <source>
        <strain evidence="3 4">SCSIO 58843</strain>
    </source>
</reference>
<feature type="binding site" evidence="1">
    <location>
        <position position="121"/>
    </location>
    <ligand>
        <name>heme b</name>
        <dbReference type="ChEBI" id="CHEBI:60344"/>
    </ligand>
</feature>
<dbReference type="RefSeq" id="WP_153760556.1">
    <property type="nucleotide sequence ID" value="NZ_CP045851.1"/>
</dbReference>
<accession>A0A5Q2RNC8</accession>
<dbReference type="GO" id="GO:0046872">
    <property type="term" value="F:metal ion binding"/>
    <property type="evidence" value="ECO:0007669"/>
    <property type="project" value="UniProtKB-KW"/>
</dbReference>
<proteinExistence type="inferred from homology"/>
<comment type="catalytic activity">
    <reaction evidence="1">
        <text>peroxynitrite = nitrate</text>
        <dbReference type="Rhea" id="RHEA:63116"/>
        <dbReference type="ChEBI" id="CHEBI:17632"/>
        <dbReference type="ChEBI" id="CHEBI:25941"/>
    </reaction>
</comment>
<comment type="caution">
    <text evidence="1">Lacks conserved residue(s) required for the propagation of feature annotation.</text>
</comment>
<evidence type="ECO:0000259" key="2">
    <source>
        <dbReference type="Pfam" id="PF08768"/>
    </source>
</evidence>
<evidence type="ECO:0000313" key="4">
    <source>
        <dbReference type="Proteomes" id="UP000334019"/>
    </source>
</evidence>
<keyword evidence="1" id="KW-0349">Heme</keyword>
<dbReference type="InterPro" id="IPR012674">
    <property type="entry name" value="Calycin"/>
</dbReference>
<dbReference type="PANTHER" id="PTHR15854:SF4">
    <property type="entry name" value="PEROXYNITRITE ISOMERASE THAP4"/>
    <property type="match status" value="1"/>
</dbReference>
<feature type="short sequence motif" description="GXWXGXG" evidence="1">
    <location>
        <begin position="22"/>
        <end position="28"/>
    </location>
</feature>
<dbReference type="Pfam" id="PF08768">
    <property type="entry name" value="THAP4_heme-bd"/>
    <property type="match status" value="1"/>
</dbReference>
<keyword evidence="1" id="KW-0408">Iron</keyword>
<dbReference type="EC" id="5.99.-.-" evidence="1"/>
<evidence type="ECO:0000313" key="3">
    <source>
        <dbReference type="EMBL" id="QGG96452.1"/>
    </source>
</evidence>
<keyword evidence="1" id="KW-0413">Isomerase</keyword>
<comment type="pathway">
    <text evidence="1">Nitrogen metabolism.</text>
</comment>
<dbReference type="Gene3D" id="2.40.128.20">
    <property type="match status" value="1"/>
</dbReference>
<comment type="cofactor">
    <cofactor evidence="1">
        <name>heme b</name>
        <dbReference type="ChEBI" id="CHEBI:60344"/>
    </cofactor>
    <text evidence="1">Binds 1 heme b group per subunit, that coordinates a highly solvent-exposed Fe(III) atom.</text>
</comment>
<name>A0A5Q2RNC8_9ACTN</name>
<evidence type="ECO:0000256" key="1">
    <source>
        <dbReference type="HAMAP-Rule" id="MF_01297"/>
    </source>
</evidence>
<gene>
    <name evidence="3" type="ORF">GH723_15835</name>
</gene>
<dbReference type="InterPro" id="IPR014878">
    <property type="entry name" value="THAP4-like_heme-bd"/>
</dbReference>
<dbReference type="GO" id="GO:0020037">
    <property type="term" value="F:heme binding"/>
    <property type="evidence" value="ECO:0007669"/>
    <property type="project" value="UniProtKB-UniRule"/>
</dbReference>
<dbReference type="HAMAP" id="MF_01297">
    <property type="entry name" value="nitrobindin"/>
    <property type="match status" value="1"/>
</dbReference>
<comment type="domain">
    <text evidence="1">Forms a 10-stranded antiparallel beta-barrel structure able to accommodate a hydrophobic ligand in its interior. In fact, this fold hosts the heme group, which is located in a wide surface cleft.</text>
</comment>
<keyword evidence="1" id="KW-0479">Metal-binding</keyword>
<comment type="function">
    <text evidence="1">Heme-binding protein able to scavenge peroxynitrite and to protect free L-tyrosine against peroxynitrite-mediated nitration, by acting as a peroxynitrite isomerase that converts peroxynitrite to nitrate. Therefore, this protein likely plays a role in peroxynitrite sensing and in the detoxification of reactive nitrogen and oxygen species (RNS and ROS, respectively). Is able to bind nitric oxide (NO) in vitro, but may act as a sensor of peroxynitrite levels in vivo.</text>
</comment>
<keyword evidence="4" id="KW-1185">Reference proteome</keyword>
<dbReference type="KEGG" id="atq:GH723_15835"/>
<feature type="binding site" description="axial binding residue" evidence="1">
    <location>
        <position position="153"/>
    </location>
    <ligand>
        <name>heme b</name>
        <dbReference type="ChEBI" id="CHEBI:60344"/>
    </ligand>
    <ligandPart>
        <name>Fe</name>
        <dbReference type="ChEBI" id="CHEBI:18248"/>
    </ligandPart>
</feature>
<organism evidence="3 4">
    <name type="scientific">Actinomarinicola tropica</name>
    <dbReference type="NCBI Taxonomy" id="2789776"/>
    <lineage>
        <taxon>Bacteria</taxon>
        <taxon>Bacillati</taxon>
        <taxon>Actinomycetota</taxon>
        <taxon>Acidimicrobiia</taxon>
        <taxon>Acidimicrobiales</taxon>
        <taxon>Iamiaceae</taxon>
        <taxon>Actinomarinicola</taxon>
    </lineage>
</organism>
<comment type="similarity">
    <text evidence="1">Belongs to the nitrobindin family.</text>
</comment>